<evidence type="ECO:0000313" key="3">
    <source>
        <dbReference type="Proteomes" id="UP000288805"/>
    </source>
</evidence>
<evidence type="ECO:0000313" key="2">
    <source>
        <dbReference type="EMBL" id="RVW21640.1"/>
    </source>
</evidence>
<proteinExistence type="predicted"/>
<dbReference type="AlphaFoldDB" id="A0A438CEL7"/>
<evidence type="ECO:0000256" key="1">
    <source>
        <dbReference type="SAM" id="MobiDB-lite"/>
    </source>
</evidence>
<feature type="region of interest" description="Disordered" evidence="1">
    <location>
        <begin position="73"/>
        <end position="96"/>
    </location>
</feature>
<gene>
    <name evidence="2" type="ORF">CK203_107475</name>
</gene>
<dbReference type="EMBL" id="QGNW01002277">
    <property type="protein sequence ID" value="RVW21640.1"/>
    <property type="molecule type" value="Genomic_DNA"/>
</dbReference>
<protein>
    <recommendedName>
        <fullName evidence="4">Retrovirus-related Pol polyprotein from transposon TNT 1-94</fullName>
    </recommendedName>
</protein>
<dbReference type="Proteomes" id="UP000288805">
    <property type="component" value="Unassembled WGS sequence"/>
</dbReference>
<sequence>MEMRDIVVQLKSLEIEMSESFLVHFILNSLPFEYEPFKISYNTHKEKCLSVNELLTMCVQEKGRLNQESIESAHLVTQEKKPNKKGLLKPKETNEK</sequence>
<name>A0A438CEL7_VITVI</name>
<reference evidence="2 3" key="1">
    <citation type="journal article" date="2018" name="PLoS Genet.">
        <title>Population sequencing reveals clonal diversity and ancestral inbreeding in the grapevine cultivar Chardonnay.</title>
        <authorList>
            <person name="Roach M.J."/>
            <person name="Johnson D.L."/>
            <person name="Bohlmann J."/>
            <person name="van Vuuren H.J."/>
            <person name="Jones S.J."/>
            <person name="Pretorius I.S."/>
            <person name="Schmidt S.A."/>
            <person name="Borneman A.R."/>
        </authorList>
    </citation>
    <scope>NUCLEOTIDE SEQUENCE [LARGE SCALE GENOMIC DNA]</scope>
    <source>
        <strain evidence="3">cv. Chardonnay</strain>
        <tissue evidence="2">Leaf</tissue>
    </source>
</reference>
<evidence type="ECO:0008006" key="4">
    <source>
        <dbReference type="Google" id="ProtNLM"/>
    </source>
</evidence>
<comment type="caution">
    <text evidence="2">The sequence shown here is derived from an EMBL/GenBank/DDBJ whole genome shotgun (WGS) entry which is preliminary data.</text>
</comment>
<accession>A0A438CEL7</accession>
<dbReference type="Pfam" id="PF14223">
    <property type="entry name" value="Retrotran_gag_2"/>
    <property type="match status" value="1"/>
</dbReference>
<organism evidence="2 3">
    <name type="scientific">Vitis vinifera</name>
    <name type="common">Grape</name>
    <dbReference type="NCBI Taxonomy" id="29760"/>
    <lineage>
        <taxon>Eukaryota</taxon>
        <taxon>Viridiplantae</taxon>
        <taxon>Streptophyta</taxon>
        <taxon>Embryophyta</taxon>
        <taxon>Tracheophyta</taxon>
        <taxon>Spermatophyta</taxon>
        <taxon>Magnoliopsida</taxon>
        <taxon>eudicotyledons</taxon>
        <taxon>Gunneridae</taxon>
        <taxon>Pentapetalae</taxon>
        <taxon>rosids</taxon>
        <taxon>Vitales</taxon>
        <taxon>Vitaceae</taxon>
        <taxon>Viteae</taxon>
        <taxon>Vitis</taxon>
    </lineage>
</organism>